<dbReference type="Pfam" id="PF02826">
    <property type="entry name" value="2-Hacid_dh_C"/>
    <property type="match status" value="1"/>
</dbReference>
<dbReference type="CDD" id="cd12166">
    <property type="entry name" value="2-Hacid_dh_7"/>
    <property type="match status" value="1"/>
</dbReference>
<keyword evidence="5" id="KW-1185">Reference proteome</keyword>
<dbReference type="InterPro" id="IPR036291">
    <property type="entry name" value="NAD(P)-bd_dom_sf"/>
</dbReference>
<dbReference type="RefSeq" id="WP_344882510.1">
    <property type="nucleotide sequence ID" value="NZ_BAABAL010000019.1"/>
</dbReference>
<evidence type="ECO:0000313" key="4">
    <source>
        <dbReference type="EMBL" id="GAA4028356.1"/>
    </source>
</evidence>
<comment type="caution">
    <text evidence="4">The sequence shown here is derived from an EMBL/GenBank/DDBJ whole genome shotgun (WGS) entry which is preliminary data.</text>
</comment>
<reference evidence="5" key="1">
    <citation type="journal article" date="2019" name="Int. J. Syst. Evol. Microbiol.">
        <title>The Global Catalogue of Microorganisms (GCM) 10K type strain sequencing project: providing services to taxonomists for standard genome sequencing and annotation.</title>
        <authorList>
            <consortium name="The Broad Institute Genomics Platform"/>
            <consortium name="The Broad Institute Genome Sequencing Center for Infectious Disease"/>
            <person name="Wu L."/>
            <person name="Ma J."/>
        </authorList>
    </citation>
    <scope>NUCLEOTIDE SEQUENCE [LARGE SCALE GENOMIC DNA]</scope>
    <source>
        <strain evidence="5">JCM 17342</strain>
    </source>
</reference>
<name>A0ABP7TM60_9PSEU</name>
<evidence type="ECO:0000256" key="1">
    <source>
        <dbReference type="ARBA" id="ARBA00023002"/>
    </source>
</evidence>
<dbReference type="EMBL" id="BAABAL010000019">
    <property type="protein sequence ID" value="GAA4028356.1"/>
    <property type="molecule type" value="Genomic_DNA"/>
</dbReference>
<dbReference type="Gene3D" id="3.40.50.720">
    <property type="entry name" value="NAD(P)-binding Rossmann-like Domain"/>
    <property type="match status" value="2"/>
</dbReference>
<organism evidence="4 5">
    <name type="scientific">Allokutzneria multivorans</name>
    <dbReference type="NCBI Taxonomy" id="1142134"/>
    <lineage>
        <taxon>Bacteria</taxon>
        <taxon>Bacillati</taxon>
        <taxon>Actinomycetota</taxon>
        <taxon>Actinomycetes</taxon>
        <taxon>Pseudonocardiales</taxon>
        <taxon>Pseudonocardiaceae</taxon>
        <taxon>Allokutzneria</taxon>
    </lineage>
</organism>
<dbReference type="PANTHER" id="PTHR43333:SF1">
    <property type="entry name" value="D-ISOMER SPECIFIC 2-HYDROXYACID DEHYDROGENASE NAD-BINDING DOMAIN-CONTAINING PROTEIN"/>
    <property type="match status" value="1"/>
</dbReference>
<dbReference type="SUPFAM" id="SSF51735">
    <property type="entry name" value="NAD(P)-binding Rossmann-fold domains"/>
    <property type="match status" value="1"/>
</dbReference>
<evidence type="ECO:0000256" key="2">
    <source>
        <dbReference type="ARBA" id="ARBA00023027"/>
    </source>
</evidence>
<evidence type="ECO:0000259" key="3">
    <source>
        <dbReference type="Pfam" id="PF02826"/>
    </source>
</evidence>
<feature type="domain" description="D-isomer specific 2-hydroxyacid dehydrogenase NAD-binding" evidence="3">
    <location>
        <begin position="103"/>
        <end position="270"/>
    </location>
</feature>
<keyword evidence="2" id="KW-0520">NAD</keyword>
<dbReference type="Proteomes" id="UP001501747">
    <property type="component" value="Unassembled WGS sequence"/>
</dbReference>
<accession>A0ABP7TM60</accession>
<keyword evidence="1" id="KW-0560">Oxidoreductase</keyword>
<proteinExistence type="predicted"/>
<gene>
    <name evidence="4" type="ORF">GCM10022247_61670</name>
</gene>
<sequence>MRPVTLTVLVPDDHGLAALSTVDGVRAVVLDLSDPGQLAEADVLVPPFLSVGRLVAAMEQMPKLGLVQLLTAGAEAWLGRLPENVLLSNCRGAHGGSTAEWVFAALLSIYRDLPTFDAARRAGEWDFHVTDTMQDKRMLVVGAGDLGEQLRRRFDAFDATTTLVGTKAREGVHGVDELPDLLGEHDAVIMVVPMTDATRHMVDAEFLSRMRDGAILVNAARGPVVHTEALVAELNSGRLRAALDVTDPEPLPSGHPLWTAKNLVLTPHVAGSVTVREKRAWGIAARQIAQFAAGKEPDNVIRGAY</sequence>
<dbReference type="PANTHER" id="PTHR43333">
    <property type="entry name" value="2-HACID_DH_C DOMAIN-CONTAINING PROTEIN"/>
    <property type="match status" value="1"/>
</dbReference>
<dbReference type="InterPro" id="IPR006140">
    <property type="entry name" value="D-isomer_DH_NAD-bd"/>
</dbReference>
<protein>
    <submittedName>
        <fullName evidence="4">2-hydroxyacid dehydrogenase</fullName>
    </submittedName>
</protein>
<evidence type="ECO:0000313" key="5">
    <source>
        <dbReference type="Proteomes" id="UP001501747"/>
    </source>
</evidence>